<dbReference type="RefSeq" id="WP_066625695.1">
    <property type="nucleotide sequence ID" value="NZ_JBHSYQ010000008.1"/>
</dbReference>
<evidence type="ECO:0000313" key="2">
    <source>
        <dbReference type="Proteomes" id="UP001596405"/>
    </source>
</evidence>
<dbReference type="EMBL" id="JBHSYQ010000008">
    <property type="protein sequence ID" value="MFC6998796.1"/>
    <property type="molecule type" value="Genomic_DNA"/>
</dbReference>
<organism evidence="1 2">
    <name type="scientific">Rufibacter roseus</name>
    <dbReference type="NCBI Taxonomy" id="1567108"/>
    <lineage>
        <taxon>Bacteria</taxon>
        <taxon>Pseudomonadati</taxon>
        <taxon>Bacteroidota</taxon>
        <taxon>Cytophagia</taxon>
        <taxon>Cytophagales</taxon>
        <taxon>Hymenobacteraceae</taxon>
        <taxon>Rufibacter</taxon>
    </lineage>
</organism>
<evidence type="ECO:0000313" key="1">
    <source>
        <dbReference type="EMBL" id="MFC6998796.1"/>
    </source>
</evidence>
<keyword evidence="2" id="KW-1185">Reference proteome</keyword>
<protein>
    <recommendedName>
        <fullName evidence="3">Outer membrane protein beta-barrel domain-containing protein</fullName>
    </recommendedName>
</protein>
<gene>
    <name evidence="1" type="ORF">ACFQHR_14260</name>
</gene>
<dbReference type="Proteomes" id="UP001596405">
    <property type="component" value="Unassembled WGS sequence"/>
</dbReference>
<proteinExistence type="predicted"/>
<reference evidence="2" key="1">
    <citation type="journal article" date="2019" name="Int. J. Syst. Evol. Microbiol.">
        <title>The Global Catalogue of Microorganisms (GCM) 10K type strain sequencing project: providing services to taxonomists for standard genome sequencing and annotation.</title>
        <authorList>
            <consortium name="The Broad Institute Genomics Platform"/>
            <consortium name="The Broad Institute Genome Sequencing Center for Infectious Disease"/>
            <person name="Wu L."/>
            <person name="Ma J."/>
        </authorList>
    </citation>
    <scope>NUCLEOTIDE SEQUENCE [LARGE SCALE GENOMIC DNA]</scope>
    <source>
        <strain evidence="2">CGMCC 4.7393</strain>
    </source>
</reference>
<sequence>MIQSKNAIRNQILCFVLISVCIFSPGLLLAQTDYYIPKALHIPLHNQKNQLHTSLGWGGGYDLNLSYSLTNHLSVFSTANFDNTVHSRQKLMGDRFHLLKDDYVFNAGLGYFSKIDNPLVTIIEAYIGAGTSKVDNYWHFPGNTHGEYTKAQYRTAFVQLNAGKKVSFGELAFGIRVAYSKYSDFGFYSSHPNTRYITKRYEGLEGMSADPAVSYSYLWKGFKLNAQVGGAIPVFFPSTKFITTHSLNDGDIVFENEERNPRLYSLIGRICVQYNLNLGKKSNKQQGAY</sequence>
<comment type="caution">
    <text evidence="1">The sequence shown here is derived from an EMBL/GenBank/DDBJ whole genome shotgun (WGS) entry which is preliminary data.</text>
</comment>
<name>A0ABW2DLT7_9BACT</name>
<accession>A0ABW2DLT7</accession>
<evidence type="ECO:0008006" key="3">
    <source>
        <dbReference type="Google" id="ProtNLM"/>
    </source>
</evidence>